<keyword evidence="3" id="KW-1185">Reference proteome</keyword>
<gene>
    <name evidence="2" type="ORF">AY555_00745</name>
</gene>
<dbReference type="RefSeq" id="WP_066132125.1">
    <property type="nucleotide sequence ID" value="NZ_CP014525.1"/>
</dbReference>
<dbReference type="PANTHER" id="PTHR44086:SF13">
    <property type="entry name" value="THIOSULFATE SULFURTRANSFERASE PSPE"/>
    <property type="match status" value="1"/>
</dbReference>
<accession>A0A143DCF0</accession>
<evidence type="ECO:0000313" key="2">
    <source>
        <dbReference type="EMBL" id="AMW33943.1"/>
    </source>
</evidence>
<dbReference type="GO" id="GO:0004792">
    <property type="term" value="F:thiosulfate-cyanide sulfurtransferase activity"/>
    <property type="evidence" value="ECO:0007669"/>
    <property type="project" value="TreeGrafter"/>
</dbReference>
<dbReference type="PANTHER" id="PTHR44086">
    <property type="entry name" value="THIOSULFATE SULFURTRANSFERASE RDL2, MITOCHONDRIAL-RELATED"/>
    <property type="match status" value="1"/>
</dbReference>
<dbReference type="STRING" id="1549855.AY555_00745"/>
<evidence type="ECO:0000259" key="1">
    <source>
        <dbReference type="PROSITE" id="PS50206"/>
    </source>
</evidence>
<reference evidence="2 3" key="1">
    <citation type="submission" date="2016-02" db="EMBL/GenBank/DDBJ databases">
        <title>Complete Genome of H5569, the type strain of the newly described species Haematospirillium jordaniae.</title>
        <authorList>
            <person name="Nicholson A.C."/>
            <person name="Humrighouse B.W."/>
            <person name="Loparov V."/>
            <person name="McQuiston J.R."/>
        </authorList>
    </citation>
    <scope>NUCLEOTIDE SEQUENCE [LARGE SCALE GENOMIC DNA]</scope>
    <source>
        <strain evidence="2 3">H5569</strain>
    </source>
</reference>
<dbReference type="Proteomes" id="UP000076066">
    <property type="component" value="Chromosome"/>
</dbReference>
<dbReference type="CDD" id="cd01447">
    <property type="entry name" value="Polysulfide_ST"/>
    <property type="match status" value="1"/>
</dbReference>
<dbReference type="PROSITE" id="PS50206">
    <property type="entry name" value="RHODANESE_3"/>
    <property type="match status" value="1"/>
</dbReference>
<dbReference type="Pfam" id="PF00581">
    <property type="entry name" value="Rhodanese"/>
    <property type="match status" value="1"/>
</dbReference>
<dbReference type="KEGG" id="hjo:AY555_00745"/>
<evidence type="ECO:0000313" key="3">
    <source>
        <dbReference type="Proteomes" id="UP000076066"/>
    </source>
</evidence>
<dbReference type="SUPFAM" id="SSF52821">
    <property type="entry name" value="Rhodanese/Cell cycle control phosphatase"/>
    <property type="match status" value="1"/>
</dbReference>
<dbReference type="GeneID" id="53315684"/>
<dbReference type="AlphaFoldDB" id="A0A143DCF0"/>
<dbReference type="InterPro" id="IPR036873">
    <property type="entry name" value="Rhodanese-like_dom_sf"/>
</dbReference>
<dbReference type="EMBL" id="CP014525">
    <property type="protein sequence ID" value="AMW33943.1"/>
    <property type="molecule type" value="Genomic_DNA"/>
</dbReference>
<name>A0A143DCF0_9PROT</name>
<dbReference type="OrthoDB" id="9807812at2"/>
<organism evidence="2 3">
    <name type="scientific">Haematospirillum jordaniae</name>
    <dbReference type="NCBI Taxonomy" id="1549855"/>
    <lineage>
        <taxon>Bacteria</taxon>
        <taxon>Pseudomonadati</taxon>
        <taxon>Pseudomonadota</taxon>
        <taxon>Alphaproteobacteria</taxon>
        <taxon>Rhodospirillales</taxon>
        <taxon>Novispirillaceae</taxon>
        <taxon>Haematospirillum</taxon>
    </lineage>
</organism>
<protein>
    <submittedName>
        <fullName evidence="2">Rhodanese</fullName>
    </submittedName>
</protein>
<dbReference type="Gene3D" id="3.40.250.10">
    <property type="entry name" value="Rhodanese-like domain"/>
    <property type="match status" value="1"/>
</dbReference>
<proteinExistence type="predicted"/>
<sequence>MALARGFRQLLDEAYARIETVSVSDALDLHADPGVLFVDVRDIRELARDGVIPGSFHAPRGLLEFWVDPDSPYFRGVFGEGRRLVLYCASAWRSALACQTLMEMGVSSVCHLGGGLRAWRDAGGVVVSMPNG</sequence>
<dbReference type="InterPro" id="IPR001763">
    <property type="entry name" value="Rhodanese-like_dom"/>
</dbReference>
<feature type="domain" description="Rhodanese" evidence="1">
    <location>
        <begin position="31"/>
        <end position="128"/>
    </location>
</feature>
<dbReference type="SMART" id="SM00450">
    <property type="entry name" value="RHOD"/>
    <property type="match status" value="1"/>
</dbReference>